<dbReference type="AlphaFoldDB" id="A0A6B2GXT9"/>
<organism evidence="2 3">
    <name type="scientific">Pontibacter fetidus</name>
    <dbReference type="NCBI Taxonomy" id="2700082"/>
    <lineage>
        <taxon>Bacteria</taxon>
        <taxon>Pseudomonadati</taxon>
        <taxon>Bacteroidota</taxon>
        <taxon>Cytophagia</taxon>
        <taxon>Cytophagales</taxon>
        <taxon>Hymenobacteraceae</taxon>
        <taxon>Pontibacter</taxon>
    </lineage>
</organism>
<dbReference type="InterPro" id="IPR025366">
    <property type="entry name" value="DUF4270"/>
</dbReference>
<evidence type="ECO:0000313" key="3">
    <source>
        <dbReference type="Proteomes" id="UP000478546"/>
    </source>
</evidence>
<feature type="chain" id="PRO_5025434915" evidence="1">
    <location>
        <begin position="20"/>
        <end position="459"/>
    </location>
</feature>
<dbReference type="Proteomes" id="UP000478546">
    <property type="component" value="Unassembled WGS sequence"/>
</dbReference>
<dbReference type="EMBL" id="JAAEAA010000003">
    <property type="protein sequence ID" value="NDK54801.1"/>
    <property type="molecule type" value="Genomic_DNA"/>
</dbReference>
<comment type="caution">
    <text evidence="2">The sequence shown here is derived from an EMBL/GenBank/DDBJ whole genome shotgun (WGS) entry which is preliminary data.</text>
</comment>
<sequence>MNLAVRRFTLFFFSLATLASCEDPSDIGLDLQDENQIGAFYTDTLTVNSGTVLHSDSVLAFRQLPLSIGGYQDATLGNVKATAFTELGLSGESVSFGTTPVADSLVLSLDYSTDIYGAKGIAPLTLSVHRLTENFQDKASYFTNSSLSYDGDALGSVTFQPKVFVNDTTKAETTKPARIRLDLALANELLEQSGKDPLKDQAKFVQFFKGIAIVPQADPRVLIALNTSSSKTKLTLYYKNGTEKKEQNFFMGGTSIRNFTKIEANRTGTALAGLSKYELLKSSETGDEMYVQAGTQLLAKLSIPHLTKMKEKYGNIVINRAELVVPVKNNSFETLTAPEYLGIYETNNSNRILYTNKGIPKTVPVDNPNALDSYAFPTALALVKKEDTKEANYRVNVTAYVQAIIDGKKPNSSLLITPAKFQPGTSGNSLSNESVPKRAILVNTADRGVKLRIYFSKLD</sequence>
<proteinExistence type="predicted"/>
<reference evidence="2 3" key="1">
    <citation type="submission" date="2020-01" db="EMBL/GenBank/DDBJ databases">
        <authorList>
            <person name="Kim M.K."/>
        </authorList>
    </citation>
    <scope>NUCLEOTIDE SEQUENCE [LARGE SCALE GENOMIC DNA]</scope>
    <source>
        <strain evidence="2 3">BT213</strain>
    </source>
</reference>
<name>A0A6B2GXT9_9BACT</name>
<evidence type="ECO:0000256" key="1">
    <source>
        <dbReference type="SAM" id="SignalP"/>
    </source>
</evidence>
<gene>
    <name evidence="2" type="ORF">GWO68_02625</name>
</gene>
<accession>A0A6B2GXT9</accession>
<feature type="signal peptide" evidence="1">
    <location>
        <begin position="1"/>
        <end position="19"/>
    </location>
</feature>
<dbReference type="PROSITE" id="PS51257">
    <property type="entry name" value="PROKAR_LIPOPROTEIN"/>
    <property type="match status" value="1"/>
</dbReference>
<protein>
    <submittedName>
        <fullName evidence="2">DUF4270 domain-containing protein</fullName>
    </submittedName>
</protein>
<keyword evidence="3" id="KW-1185">Reference proteome</keyword>
<evidence type="ECO:0000313" key="2">
    <source>
        <dbReference type="EMBL" id="NDK54801.1"/>
    </source>
</evidence>
<keyword evidence="1" id="KW-0732">Signal</keyword>
<dbReference type="Pfam" id="PF14092">
    <property type="entry name" value="DUF4270"/>
    <property type="match status" value="1"/>
</dbReference>
<dbReference type="RefSeq" id="WP_162344861.1">
    <property type="nucleotide sequence ID" value="NZ_JAAEAA010000003.1"/>
</dbReference>